<dbReference type="Pfam" id="PF20062">
    <property type="entry name" value="DUF6461"/>
    <property type="match status" value="1"/>
</dbReference>
<proteinExistence type="predicted"/>
<name>A0A075UT98_9PSEU</name>
<protein>
    <submittedName>
        <fullName evidence="1">Uncharacterized protein</fullName>
    </submittedName>
</protein>
<dbReference type="RefSeq" id="WP_051972484.1">
    <property type="nucleotide sequence ID" value="NZ_CP008953.1"/>
</dbReference>
<dbReference type="AlphaFoldDB" id="A0A075UT98"/>
<keyword evidence="2" id="KW-1185">Reference proteome</keyword>
<reference evidence="1 2" key="1">
    <citation type="journal article" date="2014" name="J. Biotechnol.">
        <title>Complete genome sequence of the actinobacterium Amycolatopsis japonica MG417-CF17(T) (=DSM 44213T) producing (S,S)-N,N'-ethylenediaminedisuccinic acid.</title>
        <authorList>
            <person name="Stegmann E."/>
            <person name="Albersmeier A."/>
            <person name="Spohn M."/>
            <person name="Gert H."/>
            <person name="Weber T."/>
            <person name="Wohlleben W."/>
            <person name="Kalinowski J."/>
            <person name="Ruckert C."/>
        </authorList>
    </citation>
    <scope>NUCLEOTIDE SEQUENCE [LARGE SCALE GENOMIC DNA]</scope>
    <source>
        <strain evidence="2">MG417-CF17 (DSM 44213)</strain>
    </source>
</reference>
<organism evidence="1 2">
    <name type="scientific">Amycolatopsis japonica</name>
    <dbReference type="NCBI Taxonomy" id="208439"/>
    <lineage>
        <taxon>Bacteria</taxon>
        <taxon>Bacillati</taxon>
        <taxon>Actinomycetota</taxon>
        <taxon>Actinomycetes</taxon>
        <taxon>Pseudonocardiales</taxon>
        <taxon>Pseudonocardiaceae</taxon>
        <taxon>Amycolatopsis</taxon>
        <taxon>Amycolatopsis japonica group</taxon>
    </lineage>
</organism>
<accession>A0A075UT98</accession>
<evidence type="ECO:0000313" key="1">
    <source>
        <dbReference type="EMBL" id="AIG76173.1"/>
    </source>
</evidence>
<dbReference type="Proteomes" id="UP000028492">
    <property type="component" value="Chromosome"/>
</dbReference>
<gene>
    <name evidence="1" type="ORF">AJAP_16505</name>
</gene>
<evidence type="ECO:0000313" key="2">
    <source>
        <dbReference type="Proteomes" id="UP000028492"/>
    </source>
</evidence>
<dbReference type="HOGENOM" id="CLU_023725_0_0_11"/>
<dbReference type="EMBL" id="CP008953">
    <property type="protein sequence ID" value="AIG76173.1"/>
    <property type="molecule type" value="Genomic_DNA"/>
</dbReference>
<sequence>MEEYREVPAGLADALVPVVADLVPMLRGRIPRGPAAALGRLGAPDAKPDVFGLVVGPLVMGHGESAALSRLRSLGEPVSERLLGALELTVDALTVPIPYEVEAAVPGPDETPHTFGFGMIGGPCAETVTAVRLLDQLRPGLSTLIVALVEELAGHEALVPLLEPPPELTGEKELAAAHGAAHLALAVAAAAPVLRRAGAPLLAGTSAAVVGVALGAVSALLSESPMPSAYAAALLEKRRADYVLPVSASGSASVRGHRFTLAEHTVLGEPDFSGNGLAVAVPGGIAVRTGLGEGQVPVSTRILERAPDEVELDWWDEVVEFSWRAERGDATLSESDSRRHVRTPPWPGDFRVRVHAIGRDGEERERYELMLWQAPPGPDIVHKRGDRLGYVVRGEPVPDIETPPEAAYRWIRQSMLGEAATVTVVGGASPAGVLRAFGADPAEPESAQELAAAFDLDPWVAVLPVEGGVLAVEFNGFQGSYRPVLEPLSREGRTGSLFWNINAVTRLSFADDGDVLASSELGYSEEIADPEVNQALAGLDFGGYRDRLEKGLLAIERYTGYRLRKEDLERMVEEDVAYRILPHLPELYPEARDADGSRAFPGHGPLGADTDRLAFVPEETLRELAWRAASAVAEHAGVTGDPVIAEVLTERRLSREAKLAARRSQLQAYREHSWLWQALHNATNPDPLAAAIGALSAARYAAGPGGEDLLEHARRVVRQR</sequence>
<dbReference type="KEGG" id="aja:AJAP_16505"/>
<dbReference type="STRING" id="208439.AJAP_16505"/>
<dbReference type="eggNOG" id="ENOG502Z8X4">
    <property type="taxonomic scope" value="Bacteria"/>
</dbReference>
<dbReference type="InterPro" id="IPR045592">
    <property type="entry name" value="DUF6461"/>
</dbReference>